<dbReference type="PROSITE" id="PS50082">
    <property type="entry name" value="WD_REPEATS_2"/>
    <property type="match status" value="1"/>
</dbReference>
<dbReference type="InterPro" id="IPR001680">
    <property type="entry name" value="WD40_rpt"/>
</dbReference>
<keyword evidence="4" id="KW-1185">Reference proteome</keyword>
<dbReference type="Pfam" id="PF00400">
    <property type="entry name" value="WD40"/>
    <property type="match status" value="3"/>
</dbReference>
<dbReference type="SUPFAM" id="SSF50978">
    <property type="entry name" value="WD40 repeat-like"/>
    <property type="match status" value="1"/>
</dbReference>
<sequence length="187" mass="21316">MPIDFYFNRNSYYEISHFRWTLKERSHEWAIEFKLTHHAHTASLASVSSSDQFIATGSKDETIQLYDMNKKTEHGALLHHNGTRVSCLEFYGMSHLLSGGQDGLICVWSTKKWECLKSFKNPADPKCLSSVKLTQSGFYLFRGHVTSLSVHPSGKLVLSVGTDKTLQQKAAWFESDFCVSLNYIKEI</sequence>
<keyword evidence="1" id="KW-0734">Signal transduction inhibitor</keyword>
<dbReference type="AlphaFoldDB" id="A0A8C0YPD7"/>
<reference evidence="3" key="1">
    <citation type="submission" date="2025-08" db="UniProtKB">
        <authorList>
            <consortium name="Ensembl"/>
        </authorList>
    </citation>
    <scope>IDENTIFICATION</scope>
</reference>
<accession>A0A8C0YPD7</accession>
<dbReference type="Gene3D" id="2.130.10.10">
    <property type="entry name" value="YVTN repeat-like/Quinoprotein amine dehydrogenase"/>
    <property type="match status" value="1"/>
</dbReference>
<dbReference type="InterPro" id="IPR015943">
    <property type="entry name" value="WD40/YVTN_repeat-like_dom_sf"/>
</dbReference>
<dbReference type="InterPro" id="IPR051959">
    <property type="entry name" value="PAK1-Kinase_Regulator"/>
</dbReference>
<organism evidence="3 4">
    <name type="scientific">Cyprinus carpio</name>
    <name type="common">Common carp</name>
    <dbReference type="NCBI Taxonomy" id="7962"/>
    <lineage>
        <taxon>Eukaryota</taxon>
        <taxon>Metazoa</taxon>
        <taxon>Chordata</taxon>
        <taxon>Craniata</taxon>
        <taxon>Vertebrata</taxon>
        <taxon>Euteleostomi</taxon>
        <taxon>Actinopterygii</taxon>
        <taxon>Neopterygii</taxon>
        <taxon>Teleostei</taxon>
        <taxon>Ostariophysi</taxon>
        <taxon>Cypriniformes</taxon>
        <taxon>Cyprinidae</taxon>
        <taxon>Cyprininae</taxon>
        <taxon>Cyprinus</taxon>
    </lineage>
</organism>
<dbReference type="SMART" id="SM00320">
    <property type="entry name" value="WD40"/>
    <property type="match status" value="3"/>
</dbReference>
<proteinExistence type="predicted"/>
<dbReference type="PANTHER" id="PTHR44675:SF1">
    <property type="entry name" value="P21-ACTIVATED PROTEIN KINASE-INTERACTING PROTEIN 1"/>
    <property type="match status" value="1"/>
</dbReference>
<dbReference type="GO" id="GO:0009968">
    <property type="term" value="P:negative regulation of signal transduction"/>
    <property type="evidence" value="ECO:0007669"/>
    <property type="project" value="UniProtKB-KW"/>
</dbReference>
<dbReference type="Ensembl" id="ENSCCRT00010098342.1">
    <property type="protein sequence ID" value="ENSCCRP00010088692.1"/>
    <property type="gene ID" value="ENSCCRG00010038744.1"/>
</dbReference>
<evidence type="ECO:0000256" key="2">
    <source>
        <dbReference type="ARBA" id="ARBA00045213"/>
    </source>
</evidence>
<dbReference type="InterPro" id="IPR036322">
    <property type="entry name" value="WD40_repeat_dom_sf"/>
</dbReference>
<protein>
    <submittedName>
        <fullName evidence="3">PAK1 interacting protein 1</fullName>
    </submittedName>
</protein>
<evidence type="ECO:0000313" key="4">
    <source>
        <dbReference type="Proteomes" id="UP000694427"/>
    </source>
</evidence>
<dbReference type="PANTHER" id="PTHR44675">
    <property type="entry name" value="PAK1 INTERACTING PROTEIN 1"/>
    <property type="match status" value="1"/>
</dbReference>
<name>A0A8C0YPD7_CYPCA</name>
<dbReference type="Proteomes" id="UP000694427">
    <property type="component" value="Unplaced"/>
</dbReference>
<evidence type="ECO:0000256" key="1">
    <source>
        <dbReference type="ARBA" id="ARBA00022700"/>
    </source>
</evidence>
<evidence type="ECO:0000313" key="3">
    <source>
        <dbReference type="Ensembl" id="ENSCCRP00010088692.1"/>
    </source>
</evidence>
<reference evidence="3" key="2">
    <citation type="submission" date="2025-09" db="UniProtKB">
        <authorList>
            <consortium name="Ensembl"/>
        </authorList>
    </citation>
    <scope>IDENTIFICATION</scope>
</reference>
<comment type="function">
    <text evidence="2">Negatively regulates the PAK1 kinase. PAK1 is a member of the PAK kinase family, which has been shown to play a positive role in the regulation of signaling pathways involving MAPK8 and RELA. PAK1 exists as an inactive homodimer, which is activated by binding of small GTPases such as CDC42 to an N-terminal regulatory domain. PAK1IP1 also binds to the N-terminus of PAK1, and inhibits the specific activation of PAK1 by CDC42. May be involved in ribosomal large subunit assembly.</text>
</comment>